<sequence length="688" mass="75134">MNDRRSFINGKRADRIVHGRMIRAGRAVRVLRGMIAVLLAMAGLLAFAGCGVRGSDEPMTLNALTYDVKVQSNGDLRISETWDVNFESRENDDGSARPWHQLYRTFQSKPTAYDGIKNVTVTDLDSGRQFRRVDLPDPQGVDDSQYAALAGSWYLTDTGEGLELGWNIDPVDSGTARFRISYTAVNAITGLSDAAEFNWQFLDQSNGVYAKTVTGTISWPDSASHSTVRAWLHYEGATSNLAIANTGAATFTIDELPSQTPVEVHALFPKALAAQAKRHADRTSDDVKASERRMAEEWQAKQEARHRRTIMLCVASAVLFVAMLVWNVWAIRHSRRLNRPKGDMPYWRDDPGVSPAVAAKIDELAGSGRRVYRNGLSATMLSLAHKRRIGLTVQPTSRKGKSDVQVTMRDDAATAAGRQPLTATEEALLAILRRAGTRHGGSFTMTELRKTVKDDPESFNRLFRAYDNQLAMEFGGTLTYTTPRYSMVPMLVTVIIGILSMVGFVILDWPLLGVPVTVASAILAIITPMMAESELLTPEGLAVAERVEGLKRYMLDFSDFSKRGVPDLSMWDFYMVYATALGISETVSRQLRDLYPQLADDTYMQDTWDSSPVMYAMFYGSMADGPADSSSTALDSMDLGTMLSDNLYDVQNALSSAMSGSSDSGSGFGGGGFGGFSDGGGGGGMGGR</sequence>
<dbReference type="Pfam" id="PF20990">
    <property type="entry name" value="DUF2207_C"/>
    <property type="match status" value="1"/>
</dbReference>
<dbReference type="AlphaFoldDB" id="A0A2N5JCY1"/>
<keyword evidence="1" id="KW-1133">Transmembrane helix</keyword>
<accession>A0A2N5JCY1</accession>
<evidence type="ECO:0000313" key="5">
    <source>
        <dbReference type="Proteomes" id="UP000235050"/>
    </source>
</evidence>
<feature type="domain" description="Predicted membrane protein YciQ-like C-terminal" evidence="3">
    <location>
        <begin position="346"/>
        <end position="591"/>
    </location>
</feature>
<name>A0A2N5JCY1_9BIFI</name>
<dbReference type="Pfam" id="PF09972">
    <property type="entry name" value="DUF2207"/>
    <property type="match status" value="1"/>
</dbReference>
<organism evidence="4 5">
    <name type="scientific">Bifidobacterium margollesii</name>
    <dbReference type="NCBI Taxonomy" id="2020964"/>
    <lineage>
        <taxon>Bacteria</taxon>
        <taxon>Bacillati</taxon>
        <taxon>Actinomycetota</taxon>
        <taxon>Actinomycetes</taxon>
        <taxon>Bifidobacteriales</taxon>
        <taxon>Bifidobacteriaceae</taxon>
        <taxon>Bifidobacterium</taxon>
    </lineage>
</organism>
<evidence type="ECO:0000256" key="1">
    <source>
        <dbReference type="SAM" id="Phobius"/>
    </source>
</evidence>
<evidence type="ECO:0008006" key="6">
    <source>
        <dbReference type="Google" id="ProtNLM"/>
    </source>
</evidence>
<dbReference type="EMBL" id="NMWU01000002">
    <property type="protein sequence ID" value="PLS32035.1"/>
    <property type="molecule type" value="Genomic_DNA"/>
</dbReference>
<feature type="domain" description="DUF2207" evidence="2">
    <location>
        <begin position="63"/>
        <end position="268"/>
    </location>
</feature>
<protein>
    <recommendedName>
        <fullName evidence="6">DUF2207 domain-containing protein</fullName>
    </recommendedName>
</protein>
<keyword evidence="1" id="KW-0812">Transmembrane</keyword>
<reference evidence="4 5" key="1">
    <citation type="submission" date="2017-07" db="EMBL/GenBank/DDBJ databases">
        <title>Bifidobacterium novel species.</title>
        <authorList>
            <person name="Lugli G.A."/>
            <person name="Milani C."/>
            <person name="Duranti S."/>
            <person name="Mangifesta M."/>
        </authorList>
    </citation>
    <scope>NUCLEOTIDE SEQUENCE [LARGE SCALE GENOMIC DNA]</scope>
    <source>
        <strain evidence="5">Uis1B</strain>
    </source>
</reference>
<feature type="transmembrane region" description="Helical" evidence="1">
    <location>
        <begin position="487"/>
        <end position="506"/>
    </location>
</feature>
<evidence type="ECO:0000313" key="4">
    <source>
        <dbReference type="EMBL" id="PLS32035.1"/>
    </source>
</evidence>
<comment type="caution">
    <text evidence="4">The sequence shown here is derived from an EMBL/GenBank/DDBJ whole genome shotgun (WGS) entry which is preliminary data.</text>
</comment>
<evidence type="ECO:0000259" key="2">
    <source>
        <dbReference type="Pfam" id="PF09972"/>
    </source>
</evidence>
<keyword evidence="1" id="KW-0472">Membrane</keyword>
<keyword evidence="5" id="KW-1185">Reference proteome</keyword>
<feature type="transmembrane region" description="Helical" evidence="1">
    <location>
        <begin position="309"/>
        <end position="331"/>
    </location>
</feature>
<dbReference type="InterPro" id="IPR018702">
    <property type="entry name" value="DUF2207"/>
</dbReference>
<dbReference type="Proteomes" id="UP000235050">
    <property type="component" value="Unassembled WGS sequence"/>
</dbReference>
<proteinExistence type="predicted"/>
<dbReference type="InterPro" id="IPR048389">
    <property type="entry name" value="YciQ-like_C"/>
</dbReference>
<gene>
    <name evidence="4" type="ORF">Uis1B_0127</name>
</gene>
<evidence type="ECO:0000259" key="3">
    <source>
        <dbReference type="Pfam" id="PF20990"/>
    </source>
</evidence>